<keyword evidence="2" id="KW-1185">Reference proteome</keyword>
<accession>A0ACC6NYH2</accession>
<evidence type="ECO:0000313" key="2">
    <source>
        <dbReference type="Proteomes" id="UP001364695"/>
    </source>
</evidence>
<dbReference type="Proteomes" id="UP001364695">
    <property type="component" value="Unassembled WGS sequence"/>
</dbReference>
<reference evidence="1" key="1">
    <citation type="submission" date="2023-10" db="EMBL/GenBank/DDBJ databases">
        <title>Amphibacter perezi, gen. nov., sp. nov. a novel taxa of the family Comamonadaceae, class Betaproteobacteria isolated from the skin microbiota of Pelophylax perezi from different populations.</title>
        <authorList>
            <person name="Costa S."/>
            <person name="Proenca D.N."/>
            <person name="Lopes I."/>
            <person name="Morais P.V."/>
        </authorList>
    </citation>
    <scope>NUCLEOTIDE SEQUENCE</scope>
    <source>
        <strain evidence="1">SL12-8</strain>
    </source>
</reference>
<organism evidence="1 2">
    <name type="scientific">Amphibiibacter pelophylacis</name>
    <dbReference type="NCBI Taxonomy" id="1799477"/>
    <lineage>
        <taxon>Bacteria</taxon>
        <taxon>Pseudomonadati</taxon>
        <taxon>Pseudomonadota</taxon>
        <taxon>Betaproteobacteria</taxon>
        <taxon>Burkholderiales</taxon>
        <taxon>Sphaerotilaceae</taxon>
        <taxon>Amphibiibacter</taxon>
    </lineage>
</organism>
<dbReference type="EMBL" id="JAWDIE010000001">
    <property type="protein sequence ID" value="MEJ7137009.1"/>
    <property type="molecule type" value="Genomic_DNA"/>
</dbReference>
<name>A0ACC6NYH2_9BURK</name>
<comment type="caution">
    <text evidence="1">The sequence shown here is derived from an EMBL/GenBank/DDBJ whole genome shotgun (WGS) entry which is preliminary data.</text>
</comment>
<sequence>MKYDNPDLIQALAARYVTGTLRGAARQRWADLLRQRSDIAQTVAEWQRRLQPLSDSLTPVAPPARVWRRIEARLEGESASASAATPLVRAADSVRQGWQRLWVGALGGMMAAGLAALLVWPAGPQQGAGGDRLAAASPPQVVAVIGSENRDQVLVASIDSQQHELWITPMQVSAQVREQLAQSRSLELWAIGASGQPRSLGLIHAQELTRVPLGTAQQLDLNILAVSLEPAGGSPTGQPTGPVLYTGEWHRPATQPADAKAPRSS</sequence>
<protein>
    <submittedName>
        <fullName evidence="1">Anti-sigma factor</fullName>
    </submittedName>
</protein>
<evidence type="ECO:0000313" key="1">
    <source>
        <dbReference type="EMBL" id="MEJ7137009.1"/>
    </source>
</evidence>
<gene>
    <name evidence="1" type="ORF">RV045_01000</name>
</gene>
<proteinExistence type="predicted"/>